<name>A0A9N8ZEE1_9GLOM</name>
<evidence type="ECO:0000256" key="2">
    <source>
        <dbReference type="SAM" id="MobiDB-lite"/>
    </source>
</evidence>
<evidence type="ECO:0000313" key="5">
    <source>
        <dbReference type="EMBL" id="CAG8488003.1"/>
    </source>
</evidence>
<evidence type="ECO:0000259" key="4">
    <source>
        <dbReference type="PROSITE" id="PS50086"/>
    </source>
</evidence>
<sequence length="386" mass="44280">MPSRTRQLRKRTGKSGQDSHETKESVELKRRVHKINKAIASEDVAELRRLAVTGPGLINDGLRKLAWPLLLHCNNEKKIERVADKHKQEDQVKLDVDRSFAHLRKGTRKVTLKQNQHELCDIIVQVLRRHPTLHYYQGFHDICSILLLVLGKEAAASAAENIAMFLLRDAMLDSFDVLLGQLTLLNTILLQEDKEVYQFLMACELSPYFCISWVITWCSHDLRSLAKITRLFDFFISSNPLMSVYLAAKIVLNRREELLALECDFAIVHSFLSRLPQNLQVNELIRDTQLLYEKYPASKIQKLSDVPLHAFSCVNTYTHQWLSIDPRSIIDYSTADKILSVPTSEIQPVKKLSMYERFLVKDGGMQIAGGLLVVACFIAMYYGLRR</sequence>
<protein>
    <submittedName>
        <fullName evidence="5">10256_t:CDS:1</fullName>
    </submittedName>
</protein>
<feature type="domain" description="Rab-GAP TBC" evidence="4">
    <location>
        <begin position="57"/>
        <end position="239"/>
    </location>
</feature>
<accession>A0A9N8ZEE1</accession>
<feature type="compositionally biased region" description="Basic and acidic residues" evidence="2">
    <location>
        <begin position="17"/>
        <end position="26"/>
    </location>
</feature>
<gene>
    <name evidence="5" type="ORF">PBRASI_LOCUS1945</name>
</gene>
<keyword evidence="6" id="KW-1185">Reference proteome</keyword>
<dbReference type="Gene3D" id="1.10.8.1310">
    <property type="match status" value="1"/>
</dbReference>
<dbReference type="GO" id="GO:0005789">
    <property type="term" value="C:endoplasmic reticulum membrane"/>
    <property type="evidence" value="ECO:0007669"/>
    <property type="project" value="TreeGrafter"/>
</dbReference>
<dbReference type="InterPro" id="IPR045913">
    <property type="entry name" value="TBC20/Gyp8-like"/>
</dbReference>
<keyword evidence="3" id="KW-1133">Transmembrane helix</keyword>
<comment type="caution">
    <text evidence="5">The sequence shown here is derived from an EMBL/GenBank/DDBJ whole genome shotgun (WGS) entry which is preliminary data.</text>
</comment>
<evidence type="ECO:0000313" key="6">
    <source>
        <dbReference type="Proteomes" id="UP000789739"/>
    </source>
</evidence>
<evidence type="ECO:0000256" key="3">
    <source>
        <dbReference type="SAM" id="Phobius"/>
    </source>
</evidence>
<reference evidence="5" key="1">
    <citation type="submission" date="2021-06" db="EMBL/GenBank/DDBJ databases">
        <authorList>
            <person name="Kallberg Y."/>
            <person name="Tangrot J."/>
            <person name="Rosling A."/>
        </authorList>
    </citation>
    <scope>NUCLEOTIDE SEQUENCE</scope>
    <source>
        <strain evidence="5">BR232B</strain>
    </source>
</reference>
<keyword evidence="1" id="KW-0343">GTPase activation</keyword>
<feature type="compositionally biased region" description="Basic residues" evidence="2">
    <location>
        <begin position="1"/>
        <end position="13"/>
    </location>
</feature>
<dbReference type="InterPro" id="IPR000195">
    <property type="entry name" value="Rab-GAP-TBC_dom"/>
</dbReference>
<dbReference type="SMART" id="SM00164">
    <property type="entry name" value="TBC"/>
    <property type="match status" value="1"/>
</dbReference>
<feature type="transmembrane region" description="Helical" evidence="3">
    <location>
        <begin position="363"/>
        <end position="384"/>
    </location>
</feature>
<dbReference type="PANTHER" id="PTHR20913:SF7">
    <property type="entry name" value="RE60063P"/>
    <property type="match status" value="1"/>
</dbReference>
<dbReference type="SUPFAM" id="SSF47923">
    <property type="entry name" value="Ypt/Rab-GAP domain of gyp1p"/>
    <property type="match status" value="2"/>
</dbReference>
<dbReference type="GO" id="GO:0005096">
    <property type="term" value="F:GTPase activator activity"/>
    <property type="evidence" value="ECO:0007669"/>
    <property type="project" value="UniProtKB-KW"/>
</dbReference>
<dbReference type="AlphaFoldDB" id="A0A9N8ZEE1"/>
<dbReference type="Proteomes" id="UP000789739">
    <property type="component" value="Unassembled WGS sequence"/>
</dbReference>
<keyword evidence="3" id="KW-0472">Membrane</keyword>
<dbReference type="EMBL" id="CAJVPI010000139">
    <property type="protein sequence ID" value="CAG8488003.1"/>
    <property type="molecule type" value="Genomic_DNA"/>
</dbReference>
<dbReference type="PANTHER" id="PTHR20913">
    <property type="entry name" value="TBC1 DOMAIN FAMILY MEMBER 20/GTPASE"/>
    <property type="match status" value="1"/>
</dbReference>
<dbReference type="Gene3D" id="1.10.472.80">
    <property type="entry name" value="Ypt/Rab-GAP domain of gyp1p, domain 3"/>
    <property type="match status" value="1"/>
</dbReference>
<organism evidence="5 6">
    <name type="scientific">Paraglomus brasilianum</name>
    <dbReference type="NCBI Taxonomy" id="144538"/>
    <lineage>
        <taxon>Eukaryota</taxon>
        <taxon>Fungi</taxon>
        <taxon>Fungi incertae sedis</taxon>
        <taxon>Mucoromycota</taxon>
        <taxon>Glomeromycotina</taxon>
        <taxon>Glomeromycetes</taxon>
        <taxon>Paraglomerales</taxon>
        <taxon>Paraglomeraceae</taxon>
        <taxon>Paraglomus</taxon>
    </lineage>
</organism>
<keyword evidence="3" id="KW-0812">Transmembrane</keyword>
<evidence type="ECO:0000256" key="1">
    <source>
        <dbReference type="ARBA" id="ARBA00022468"/>
    </source>
</evidence>
<dbReference type="OrthoDB" id="206700at2759"/>
<feature type="region of interest" description="Disordered" evidence="2">
    <location>
        <begin position="1"/>
        <end position="26"/>
    </location>
</feature>
<dbReference type="Pfam" id="PF00566">
    <property type="entry name" value="RabGAP-TBC"/>
    <property type="match status" value="1"/>
</dbReference>
<dbReference type="GO" id="GO:0006888">
    <property type="term" value="P:endoplasmic reticulum to Golgi vesicle-mediated transport"/>
    <property type="evidence" value="ECO:0007669"/>
    <property type="project" value="TreeGrafter"/>
</dbReference>
<dbReference type="PROSITE" id="PS50086">
    <property type="entry name" value="TBC_RABGAP"/>
    <property type="match status" value="1"/>
</dbReference>
<dbReference type="InterPro" id="IPR035969">
    <property type="entry name" value="Rab-GAP_TBC_sf"/>
</dbReference>
<proteinExistence type="predicted"/>
<dbReference type="FunFam" id="1.10.8.1310:FF:000005">
    <property type="entry name" value="GTPase-activating protein gyp10"/>
    <property type="match status" value="1"/>
</dbReference>